<comment type="caution">
    <text evidence="2">The sequence shown here is derived from an EMBL/GenBank/DDBJ whole genome shotgun (WGS) entry which is preliminary data.</text>
</comment>
<reference evidence="2" key="1">
    <citation type="submission" date="2022-06" db="EMBL/GenBank/DDBJ databases">
        <title>WGS of actinobacteria.</title>
        <authorList>
            <person name="Thawai C."/>
        </authorList>
    </citation>
    <scope>NUCLEOTIDE SEQUENCE</scope>
    <source>
        <strain evidence="2">DSM 42010</strain>
    </source>
</reference>
<feature type="region of interest" description="Disordered" evidence="1">
    <location>
        <begin position="15"/>
        <end position="43"/>
    </location>
</feature>
<sequence length="163" mass="16573">MIAAVTVGLLLAGCGSSGGDKPEPSGKPSKESPAAAAPKKTKKLSTEWIPKIDAATGSGTQGVCATVGMDRCAQHLTRIAEVVIDLEVAIDSADARARYPRSVKDIDKVSAASNGYATDGCLGDPSADLDGSPCFKYSADIMVGASSLTLDLGTDELRTELGG</sequence>
<dbReference type="AlphaFoldDB" id="A0A9X2LYF0"/>
<organism evidence="2 3">
    <name type="scientific">Streptomyces malaysiensis subsp. samsunensis</name>
    <dbReference type="NCBI Taxonomy" id="459658"/>
    <lineage>
        <taxon>Bacteria</taxon>
        <taxon>Bacillati</taxon>
        <taxon>Actinomycetota</taxon>
        <taxon>Actinomycetes</taxon>
        <taxon>Kitasatosporales</taxon>
        <taxon>Streptomycetaceae</taxon>
        <taxon>Streptomyces</taxon>
        <taxon>Streptomyces violaceusniger group</taxon>
    </lineage>
</organism>
<name>A0A9X2LYF0_STRMQ</name>
<gene>
    <name evidence="2" type="ORF">NQU54_22555</name>
</gene>
<accession>A0A9X2LYF0</accession>
<evidence type="ECO:0000256" key="1">
    <source>
        <dbReference type="SAM" id="MobiDB-lite"/>
    </source>
</evidence>
<dbReference type="Proteomes" id="UP001142400">
    <property type="component" value="Unassembled WGS sequence"/>
</dbReference>
<evidence type="ECO:0000313" key="2">
    <source>
        <dbReference type="EMBL" id="MCQ8831773.1"/>
    </source>
</evidence>
<protein>
    <submittedName>
        <fullName evidence="2">Uncharacterized protein</fullName>
    </submittedName>
</protein>
<dbReference type="EMBL" id="JANIIC010000027">
    <property type="protein sequence ID" value="MCQ8831773.1"/>
    <property type="molecule type" value="Genomic_DNA"/>
</dbReference>
<proteinExistence type="predicted"/>
<dbReference type="RefSeq" id="WP_257632653.1">
    <property type="nucleotide sequence ID" value="NZ_JANIIC010000027.1"/>
</dbReference>
<keyword evidence="3" id="KW-1185">Reference proteome</keyword>
<evidence type="ECO:0000313" key="3">
    <source>
        <dbReference type="Proteomes" id="UP001142400"/>
    </source>
</evidence>
<feature type="compositionally biased region" description="Basic and acidic residues" evidence="1">
    <location>
        <begin position="20"/>
        <end position="30"/>
    </location>
</feature>